<keyword evidence="2" id="KW-1133">Transmembrane helix</keyword>
<comment type="caution">
    <text evidence="3">The sequence shown here is derived from an EMBL/GenBank/DDBJ whole genome shotgun (WGS) entry which is preliminary data.</text>
</comment>
<gene>
    <name evidence="3" type="ORF">RDB_LOCUS214142</name>
</gene>
<feature type="region of interest" description="Disordered" evidence="1">
    <location>
        <begin position="205"/>
        <end position="224"/>
    </location>
</feature>
<proteinExistence type="predicted"/>
<feature type="transmembrane region" description="Helical" evidence="2">
    <location>
        <begin position="65"/>
        <end position="88"/>
    </location>
</feature>
<evidence type="ECO:0000313" key="4">
    <source>
        <dbReference type="Proteomes" id="UP000663841"/>
    </source>
</evidence>
<keyword evidence="2" id="KW-0472">Membrane</keyword>
<organism evidence="3 4">
    <name type="scientific">Rhizoctonia solani</name>
    <dbReference type="NCBI Taxonomy" id="456999"/>
    <lineage>
        <taxon>Eukaryota</taxon>
        <taxon>Fungi</taxon>
        <taxon>Dikarya</taxon>
        <taxon>Basidiomycota</taxon>
        <taxon>Agaricomycotina</taxon>
        <taxon>Agaricomycetes</taxon>
        <taxon>Cantharellales</taxon>
        <taxon>Ceratobasidiaceae</taxon>
        <taxon>Rhizoctonia</taxon>
    </lineage>
</organism>
<sequence>MSGSSSSTGPSSTFWIIDTTSVSDTFATTATFTLWVPLNTPSTTPASASVSPEPSRSPARSNTPVLAGSVIGAVLGTSLVFTCLVLYYKRRVKRAVVQPRTKLCDTPSGSEHALFDLAAEPAPHPDNIEPWVAPAVVRRSNKARDEARRHQDASAPRAEAAPRVEHLTASAGSNVQIENSAGSPEQRTRSNLQVQAVETRRMSAIPGSTSHGHGPIPGSSQPRLHLHQPEALSTGTKSTAVPRRRALREPSPPRLEEDAGVSLMRAGDDALPPSYGDLVHDHSA</sequence>
<evidence type="ECO:0000256" key="1">
    <source>
        <dbReference type="SAM" id="MobiDB-lite"/>
    </source>
</evidence>
<feature type="compositionally biased region" description="Basic and acidic residues" evidence="1">
    <location>
        <begin position="142"/>
        <end position="152"/>
    </location>
</feature>
<evidence type="ECO:0000256" key="2">
    <source>
        <dbReference type="SAM" id="Phobius"/>
    </source>
</evidence>
<protein>
    <submittedName>
        <fullName evidence="3">Uncharacterized protein</fullName>
    </submittedName>
</protein>
<dbReference type="EMBL" id="CAJMWW010000673">
    <property type="protein sequence ID" value="CAE6483372.1"/>
    <property type="molecule type" value="Genomic_DNA"/>
</dbReference>
<feature type="compositionally biased region" description="Low complexity" evidence="1">
    <location>
        <begin position="43"/>
        <end position="61"/>
    </location>
</feature>
<feature type="region of interest" description="Disordered" evidence="1">
    <location>
        <begin position="43"/>
        <end position="62"/>
    </location>
</feature>
<evidence type="ECO:0000313" key="3">
    <source>
        <dbReference type="EMBL" id="CAE6483372.1"/>
    </source>
</evidence>
<keyword evidence="2" id="KW-0812">Transmembrane</keyword>
<reference evidence="3" key="1">
    <citation type="submission" date="2021-01" db="EMBL/GenBank/DDBJ databases">
        <authorList>
            <person name="Kaushik A."/>
        </authorList>
    </citation>
    <scope>NUCLEOTIDE SEQUENCE</scope>
    <source>
        <strain evidence="3">AG3-T5</strain>
    </source>
</reference>
<feature type="compositionally biased region" description="Polar residues" evidence="1">
    <location>
        <begin position="170"/>
        <end position="190"/>
    </location>
</feature>
<accession>A0A8H3CHB3</accession>
<feature type="region of interest" description="Disordered" evidence="1">
    <location>
        <begin position="139"/>
        <end position="190"/>
    </location>
</feature>
<dbReference type="AlphaFoldDB" id="A0A8H3CHB3"/>
<name>A0A8H3CHB3_9AGAM</name>
<dbReference type="Proteomes" id="UP000663841">
    <property type="component" value="Unassembled WGS sequence"/>
</dbReference>
<feature type="region of interest" description="Disordered" evidence="1">
    <location>
        <begin position="232"/>
        <end position="284"/>
    </location>
</feature>